<comment type="caution">
    <text evidence="1">The sequence shown here is derived from an EMBL/GenBank/DDBJ whole genome shotgun (WGS) entry which is preliminary data.</text>
</comment>
<protein>
    <submittedName>
        <fullName evidence="1">Uncharacterized protein</fullName>
    </submittedName>
</protein>
<organism evidence="1 2">
    <name type="scientific">Anabarilius grahami</name>
    <name type="common">Kanglang fish</name>
    <name type="synonym">Barilius grahami</name>
    <dbReference type="NCBI Taxonomy" id="495550"/>
    <lineage>
        <taxon>Eukaryota</taxon>
        <taxon>Metazoa</taxon>
        <taxon>Chordata</taxon>
        <taxon>Craniata</taxon>
        <taxon>Vertebrata</taxon>
        <taxon>Euteleostomi</taxon>
        <taxon>Actinopterygii</taxon>
        <taxon>Neopterygii</taxon>
        <taxon>Teleostei</taxon>
        <taxon>Ostariophysi</taxon>
        <taxon>Cypriniformes</taxon>
        <taxon>Xenocyprididae</taxon>
        <taxon>Xenocypridinae</taxon>
        <taxon>Xenocypridinae incertae sedis</taxon>
        <taxon>Anabarilius</taxon>
    </lineage>
</organism>
<keyword evidence="2" id="KW-1185">Reference proteome</keyword>
<proteinExistence type="predicted"/>
<name>A0A3N0Y862_ANAGA</name>
<reference evidence="1 2" key="1">
    <citation type="submission" date="2018-10" db="EMBL/GenBank/DDBJ databases">
        <title>Genome assembly for a Yunnan-Guizhou Plateau 3E fish, Anabarilius grahami (Regan), and its evolutionary and genetic applications.</title>
        <authorList>
            <person name="Jiang W."/>
        </authorList>
    </citation>
    <scope>NUCLEOTIDE SEQUENCE [LARGE SCALE GENOMIC DNA]</scope>
    <source>
        <strain evidence="1">AG-KIZ</strain>
        <tissue evidence="1">Muscle</tissue>
    </source>
</reference>
<dbReference type="AlphaFoldDB" id="A0A3N0Y862"/>
<evidence type="ECO:0000313" key="2">
    <source>
        <dbReference type="Proteomes" id="UP000281406"/>
    </source>
</evidence>
<dbReference type="EMBL" id="RJVU01049641">
    <property type="protein sequence ID" value="ROL42412.1"/>
    <property type="molecule type" value="Genomic_DNA"/>
</dbReference>
<accession>A0A3N0Y862</accession>
<gene>
    <name evidence="1" type="ORF">DPX16_8102</name>
</gene>
<dbReference type="Proteomes" id="UP000281406">
    <property type="component" value="Unassembled WGS sequence"/>
</dbReference>
<evidence type="ECO:0000313" key="1">
    <source>
        <dbReference type="EMBL" id="ROL42412.1"/>
    </source>
</evidence>
<sequence length="58" mass="6634">MEKRGASLLADVMSTTGVIQSETHAVSRRREIRRLQRLKRFSIAKQSFNDVITTNVET</sequence>